<reference evidence="2 3" key="1">
    <citation type="submission" date="2022-04" db="EMBL/GenBank/DDBJ databases">
        <title>Leucobacter sp. isolated from rhizosphere of onion.</title>
        <authorList>
            <person name="Won M."/>
            <person name="Lee C.-M."/>
            <person name="Woen H.-Y."/>
            <person name="Kwon S.-W."/>
        </authorList>
    </citation>
    <scope>NUCLEOTIDE SEQUENCE [LARGE SCALE GENOMIC DNA]</scope>
    <source>
        <strain evidence="2 3">H25R-14</strain>
    </source>
</reference>
<dbReference type="Gene3D" id="3.90.1150.200">
    <property type="match status" value="1"/>
</dbReference>
<dbReference type="Proteomes" id="UP000831775">
    <property type="component" value="Chromosome"/>
</dbReference>
<evidence type="ECO:0000259" key="1">
    <source>
        <dbReference type="Pfam" id="PF08818"/>
    </source>
</evidence>
<protein>
    <submittedName>
        <fullName evidence="2">DUF1801 domain-containing protein</fullName>
    </submittedName>
</protein>
<dbReference type="EMBL" id="CP095043">
    <property type="protein sequence ID" value="UOQ61266.1"/>
    <property type="molecule type" value="Genomic_DNA"/>
</dbReference>
<evidence type="ECO:0000313" key="3">
    <source>
        <dbReference type="Proteomes" id="UP000831775"/>
    </source>
</evidence>
<evidence type="ECO:0000313" key="2">
    <source>
        <dbReference type="EMBL" id="UOQ61266.1"/>
    </source>
</evidence>
<name>A0ABY4FY94_9MICO</name>
<dbReference type="InterPro" id="IPR014922">
    <property type="entry name" value="YdhG-like"/>
</dbReference>
<keyword evidence="3" id="KW-1185">Reference proteome</keyword>
<dbReference type="RefSeq" id="WP_244687580.1">
    <property type="nucleotide sequence ID" value="NZ_CP095043.1"/>
</dbReference>
<sequence>MTPTSDDVLAYQSRLDPEALPICERLLGIIEAALPDAENKVWHAHPVWFFDGNPVVGYDRLTASVRLLFWSGQSFAEPGLAAEGSFRAAEIRYTDPEQIDPEQVRRWLAEARSVQWNYRDIRKNRGLVPLVGVTDEAP</sequence>
<organism evidence="2 3">
    <name type="scientific">Leucobacter rhizosphaerae</name>
    <dbReference type="NCBI Taxonomy" id="2932245"/>
    <lineage>
        <taxon>Bacteria</taxon>
        <taxon>Bacillati</taxon>
        <taxon>Actinomycetota</taxon>
        <taxon>Actinomycetes</taxon>
        <taxon>Micrococcales</taxon>
        <taxon>Microbacteriaceae</taxon>
        <taxon>Leucobacter</taxon>
    </lineage>
</organism>
<feature type="domain" description="YdhG-like" evidence="1">
    <location>
        <begin position="22"/>
        <end position="111"/>
    </location>
</feature>
<accession>A0ABY4FY94</accession>
<dbReference type="Pfam" id="PF08818">
    <property type="entry name" value="DUF1801"/>
    <property type="match status" value="1"/>
</dbReference>
<gene>
    <name evidence="2" type="ORF">MUN76_04660</name>
</gene>
<dbReference type="SUPFAM" id="SSF159888">
    <property type="entry name" value="YdhG-like"/>
    <property type="match status" value="1"/>
</dbReference>
<proteinExistence type="predicted"/>